<feature type="non-terminal residue" evidence="2">
    <location>
        <position position="67"/>
    </location>
</feature>
<organism evidence="2">
    <name type="scientific">Ixodes ricinus</name>
    <name type="common">Common tick</name>
    <name type="synonym">Acarus ricinus</name>
    <dbReference type="NCBI Taxonomy" id="34613"/>
    <lineage>
        <taxon>Eukaryota</taxon>
        <taxon>Metazoa</taxon>
        <taxon>Ecdysozoa</taxon>
        <taxon>Arthropoda</taxon>
        <taxon>Chelicerata</taxon>
        <taxon>Arachnida</taxon>
        <taxon>Acari</taxon>
        <taxon>Parasitiformes</taxon>
        <taxon>Ixodida</taxon>
        <taxon>Ixodoidea</taxon>
        <taxon>Ixodidae</taxon>
        <taxon>Ixodinae</taxon>
        <taxon>Ixodes</taxon>
    </lineage>
</organism>
<dbReference type="EMBL" id="GEGO01004882">
    <property type="protein sequence ID" value="JAR90522.1"/>
    <property type="molecule type" value="Transcribed_RNA"/>
</dbReference>
<feature type="non-terminal residue" evidence="2">
    <location>
        <position position="1"/>
    </location>
</feature>
<name>A0A147BJ78_IXORI</name>
<feature type="chain" id="PRO_5007542495" evidence="1">
    <location>
        <begin position="20"/>
        <end position="67"/>
    </location>
</feature>
<accession>A0A147BJ78</accession>
<proteinExistence type="predicted"/>
<evidence type="ECO:0000313" key="2">
    <source>
        <dbReference type="EMBL" id="JAR90522.1"/>
    </source>
</evidence>
<protein>
    <submittedName>
        <fullName evidence="2">Putative secreted protein</fullName>
    </submittedName>
</protein>
<dbReference type="AlphaFoldDB" id="A0A147BJ78"/>
<reference evidence="2" key="1">
    <citation type="journal article" date="2018" name="PLoS Negl. Trop. Dis.">
        <title>Sialome diversity of ticks revealed by RNAseq of single tick salivary glands.</title>
        <authorList>
            <person name="Perner J."/>
            <person name="Kropackova S."/>
            <person name="Kopacek P."/>
            <person name="Ribeiro J.M."/>
        </authorList>
    </citation>
    <scope>NUCLEOTIDE SEQUENCE</scope>
    <source>
        <strain evidence="2">Siblings of single egg batch collected in Ceske Budejovice</strain>
        <tissue evidence="2">Salivary glands</tissue>
    </source>
</reference>
<keyword evidence="1" id="KW-0732">Signal</keyword>
<sequence length="67" mass="7505">PLRLFCLHVLSFVLCLTFALLNFYNNGTDEATERKLAANAPPQTVAIPLYNHCMASLFVSFRCRASL</sequence>
<feature type="signal peptide" evidence="1">
    <location>
        <begin position="1"/>
        <end position="19"/>
    </location>
</feature>
<evidence type="ECO:0000256" key="1">
    <source>
        <dbReference type="SAM" id="SignalP"/>
    </source>
</evidence>